<keyword evidence="3" id="KW-0934">Plastid</keyword>
<feature type="compositionally biased region" description="Polar residues" evidence="4">
    <location>
        <begin position="25"/>
        <end position="35"/>
    </location>
</feature>
<reference evidence="6" key="2">
    <citation type="submission" date="2015-06" db="UniProtKB">
        <authorList>
            <consortium name="EnsemblProtists"/>
        </authorList>
    </citation>
    <scope>IDENTIFICATION</scope>
    <source>
        <strain evidence="6">Emoy2</strain>
    </source>
</reference>
<reference evidence="7" key="1">
    <citation type="journal article" date="2010" name="Science">
        <title>Signatures of adaptation to obligate biotrophy in the Hyaloperonospora arabidopsidis genome.</title>
        <authorList>
            <person name="Baxter L."/>
            <person name="Tripathy S."/>
            <person name="Ishaque N."/>
            <person name="Boot N."/>
            <person name="Cabral A."/>
            <person name="Kemen E."/>
            <person name="Thines M."/>
            <person name="Ah-Fong A."/>
            <person name="Anderson R."/>
            <person name="Badejoko W."/>
            <person name="Bittner-Eddy P."/>
            <person name="Boore J.L."/>
            <person name="Chibucos M.C."/>
            <person name="Coates M."/>
            <person name="Dehal P."/>
            <person name="Delehaunty K."/>
            <person name="Dong S."/>
            <person name="Downton P."/>
            <person name="Dumas B."/>
            <person name="Fabro G."/>
            <person name="Fronick C."/>
            <person name="Fuerstenberg S.I."/>
            <person name="Fulton L."/>
            <person name="Gaulin E."/>
            <person name="Govers F."/>
            <person name="Hughes L."/>
            <person name="Humphray S."/>
            <person name="Jiang R.H."/>
            <person name="Judelson H."/>
            <person name="Kamoun S."/>
            <person name="Kyung K."/>
            <person name="Meijer H."/>
            <person name="Minx P."/>
            <person name="Morris P."/>
            <person name="Nelson J."/>
            <person name="Phuntumart V."/>
            <person name="Qutob D."/>
            <person name="Rehmany A."/>
            <person name="Rougon-Cardoso A."/>
            <person name="Ryden P."/>
            <person name="Torto-Alalibo T."/>
            <person name="Studholme D."/>
            <person name="Wang Y."/>
            <person name="Win J."/>
            <person name="Wood J."/>
            <person name="Clifton S.W."/>
            <person name="Rogers J."/>
            <person name="Van den Ackerveken G."/>
            <person name="Jones J.D."/>
            <person name="McDowell J.M."/>
            <person name="Beynon J."/>
            <person name="Tyler B.M."/>
        </authorList>
    </citation>
    <scope>NUCLEOTIDE SEQUENCE [LARGE SCALE GENOMIC DNA]</scope>
    <source>
        <strain evidence="7">Emoy2</strain>
    </source>
</reference>
<dbReference type="STRING" id="559515.M4C6Z8"/>
<name>M4C6Z8_HYAAE</name>
<dbReference type="InParanoid" id="M4C6Z8"/>
<evidence type="ECO:0000313" key="7">
    <source>
        <dbReference type="Proteomes" id="UP000011713"/>
    </source>
</evidence>
<dbReference type="EMBL" id="ABWE02007653">
    <property type="status" value="NOT_ANNOTATED_CDS"/>
    <property type="molecule type" value="Genomic_DNA"/>
</dbReference>
<dbReference type="GO" id="GO:0009507">
    <property type="term" value="C:chloroplast"/>
    <property type="evidence" value="ECO:0007669"/>
    <property type="project" value="UniProtKB-SubCell"/>
</dbReference>
<evidence type="ECO:0000313" key="6">
    <source>
        <dbReference type="EnsemblProtists" id="HpaP814886"/>
    </source>
</evidence>
<proteinExistence type="predicted"/>
<dbReference type="eggNOG" id="KOG1999">
    <property type="taxonomic scope" value="Eukaryota"/>
</dbReference>
<evidence type="ECO:0000256" key="3">
    <source>
        <dbReference type="ARBA" id="ARBA00022640"/>
    </source>
</evidence>
<evidence type="ECO:0000256" key="4">
    <source>
        <dbReference type="SAM" id="MobiDB-lite"/>
    </source>
</evidence>
<protein>
    <recommendedName>
        <fullName evidence="5">Spt5 KOW domain-containing protein</fullName>
    </recommendedName>
</protein>
<keyword evidence="7" id="KW-1185">Reference proteome</keyword>
<organism evidence="6 7">
    <name type="scientific">Hyaloperonospora arabidopsidis (strain Emoy2)</name>
    <name type="common">Downy mildew agent</name>
    <name type="synonym">Peronospora arabidopsidis</name>
    <dbReference type="NCBI Taxonomy" id="559515"/>
    <lineage>
        <taxon>Eukaryota</taxon>
        <taxon>Sar</taxon>
        <taxon>Stramenopiles</taxon>
        <taxon>Oomycota</taxon>
        <taxon>Peronosporomycetes</taxon>
        <taxon>Peronosporales</taxon>
        <taxon>Peronosporaceae</taxon>
        <taxon>Hyaloperonospora</taxon>
    </lineage>
</organism>
<keyword evidence="2" id="KW-0150">Chloroplast</keyword>
<dbReference type="Pfam" id="PF23287">
    <property type="entry name" value="KOW7_SPT5"/>
    <property type="match status" value="1"/>
</dbReference>
<feature type="region of interest" description="Disordered" evidence="4">
    <location>
        <begin position="1"/>
        <end position="35"/>
    </location>
</feature>
<evidence type="ECO:0000256" key="1">
    <source>
        <dbReference type="ARBA" id="ARBA00004229"/>
    </source>
</evidence>
<dbReference type="SUPFAM" id="SSF50104">
    <property type="entry name" value="Translation proteins SH3-like domain"/>
    <property type="match status" value="1"/>
</dbReference>
<feature type="domain" description="Spt5 KOW" evidence="5">
    <location>
        <begin position="139"/>
        <end position="190"/>
    </location>
</feature>
<sequence>MTPGFNPATPGLSAMTPGLNPVTPGMNTPGYNHNPMTPGFSVGTPMGRMNSALTPAATPGMLGGNGIPMTPVFNQDVNSLAGGSAGGDVTWKVKGVEVEVIAGEHKGSVGAITSASGGTCSIDVDSRVIAVPFNDVRPVVPEKQDTVIILSGDEAGMKGSLIGTDASDGIVKVDGGSEIKIYAIALLAKIAQ</sequence>
<dbReference type="InterPro" id="IPR057934">
    <property type="entry name" value="KOW_Spt5_7"/>
</dbReference>
<accession>M4C6Z8</accession>
<dbReference type="Proteomes" id="UP000011713">
    <property type="component" value="Unassembled WGS sequence"/>
</dbReference>
<dbReference type="VEuPathDB" id="FungiDB:HpaG814886"/>
<comment type="subcellular location">
    <subcellularLocation>
        <location evidence="1">Plastid</location>
        <location evidence="1">Chloroplast</location>
    </subcellularLocation>
</comment>
<evidence type="ECO:0000256" key="2">
    <source>
        <dbReference type="ARBA" id="ARBA00022528"/>
    </source>
</evidence>
<dbReference type="EnsemblProtists" id="HpaT814886">
    <property type="protein sequence ID" value="HpaP814886"/>
    <property type="gene ID" value="HpaG814886"/>
</dbReference>
<dbReference type="InterPro" id="IPR008991">
    <property type="entry name" value="Translation_prot_SH3-like_sf"/>
</dbReference>
<dbReference type="Gene3D" id="2.30.30.30">
    <property type="match status" value="1"/>
</dbReference>
<dbReference type="HOGENOM" id="CLU_083476_0_0_1"/>
<evidence type="ECO:0000259" key="5">
    <source>
        <dbReference type="Pfam" id="PF23287"/>
    </source>
</evidence>
<dbReference type="InterPro" id="IPR014722">
    <property type="entry name" value="Rib_uL2_dom2"/>
</dbReference>
<dbReference type="AlphaFoldDB" id="M4C6Z8"/>